<comment type="caution">
    <text evidence="1">The sequence shown here is derived from an EMBL/GenBank/DDBJ whole genome shotgun (WGS) entry which is preliminary data.</text>
</comment>
<sequence length="236" mass="26459">MGMYGELRERGFDLVSDTSVADWASRRQSGDLHRVDFQVPAGFEKYCRILHRVHGPSDGGLSDSFLPWSDYAQSVGLAIRPDTRWYEISRRDLRLRSISPDVGGLDKISGPAYLEFIVERLPAEAPIFAGYWDGIQPQHEPGTSFPTARLGVRDYVLFRVSLAALLDAFRSESGFLFDFPALLWPENKSWYLSTEVDYNSTLVGGSEEFIDALLAHEPIEALPIGPDIDLTYRAAP</sequence>
<reference evidence="1 2" key="1">
    <citation type="journal article" date="2019" name="Int. J. Syst. Evol. Microbiol.">
        <title>The Global Catalogue of Microorganisms (GCM) 10K type strain sequencing project: providing services to taxonomists for standard genome sequencing and annotation.</title>
        <authorList>
            <consortium name="The Broad Institute Genomics Platform"/>
            <consortium name="The Broad Institute Genome Sequencing Center for Infectious Disease"/>
            <person name="Wu L."/>
            <person name="Ma J."/>
        </authorList>
    </citation>
    <scope>NUCLEOTIDE SEQUENCE [LARGE SCALE GENOMIC DNA]</scope>
    <source>
        <strain evidence="1 2">JCM 16002</strain>
    </source>
</reference>
<dbReference type="EMBL" id="BAAAQG010000010">
    <property type="protein sequence ID" value="GAA1713046.1"/>
    <property type="molecule type" value="Genomic_DNA"/>
</dbReference>
<accession>A0ABN2IW98</accession>
<keyword evidence="2" id="KW-1185">Reference proteome</keyword>
<protein>
    <submittedName>
        <fullName evidence="1">Uncharacterized protein</fullName>
    </submittedName>
</protein>
<proteinExistence type="predicted"/>
<organism evidence="1 2">
    <name type="scientific">Dietzia cercidiphylli</name>
    <dbReference type="NCBI Taxonomy" id="498199"/>
    <lineage>
        <taxon>Bacteria</taxon>
        <taxon>Bacillati</taxon>
        <taxon>Actinomycetota</taxon>
        <taxon>Actinomycetes</taxon>
        <taxon>Mycobacteriales</taxon>
        <taxon>Dietziaceae</taxon>
        <taxon>Dietzia</taxon>
    </lineage>
</organism>
<evidence type="ECO:0000313" key="2">
    <source>
        <dbReference type="Proteomes" id="UP001500383"/>
    </source>
</evidence>
<dbReference type="Proteomes" id="UP001500383">
    <property type="component" value="Unassembled WGS sequence"/>
</dbReference>
<evidence type="ECO:0000313" key="1">
    <source>
        <dbReference type="EMBL" id="GAA1713046.1"/>
    </source>
</evidence>
<name>A0ABN2IW98_9ACTN</name>
<gene>
    <name evidence="1" type="ORF">GCM10009831_23450</name>
</gene>